<dbReference type="Gene3D" id="3.30.450.40">
    <property type="match status" value="1"/>
</dbReference>
<sequence length="655" mass="71561">MTTFATVDEDLALLRSRGIARADADPLIVRSWRRSLGKYKLDPGRRQAPRVLAGGQLRDHQDPMEPMMQIARGGVEYLFNQVRSAGYVVLLTDCQGVTVDFKADPLQKRELRRSGLYLGSCWSEEEEGTCAVGACIADQSALTVHQAEHFRSTNTTLTCSASPILDTDGSLLAVLDASALSSPGDKRSQALMLQLVSVSAKMIENAHFLKKFEDHWIIRLSRRREFAEVVTDGLIALDHLGRVIAVNRNAQQALQGGEHTLLGKAVDQLFDTRLEALLASSGAQHRSTLALRALHSGRQYYALMRTPSGRTLCVQPARSARSSHPSVSTLLTLDELAGEDAQMMRNVAIIRRVIDKGIAIMLQGETGTGKEVFANAIHHASERAEQPFVALNCAAIPESLIESELFGYADGAFTGARAKGMRGKLVQAHGGTLFLDEIGDMPLQLQTRLLRVLAEKEIVPLGAEKPVPVDVQIICATHRNLLDQVVTGQFREDLYYRLNGMKIHLSALRERGDISTLMHSVLARVAAEAGGGEVTIAAEALRALLAYRWPGNLRQLINALRAALALCEHHHIGLEDLPADVREATQARGGGAPVALAEPASLEAPDDERGRLLRELRRQRWNVTRAAQELGISRATIYRKMDKFGIVAPNVAEGA</sequence>
<evidence type="ECO:0000256" key="1">
    <source>
        <dbReference type="ARBA" id="ARBA00022741"/>
    </source>
</evidence>
<name>A0A1I7LX02_9BURK</name>
<dbReference type="InterPro" id="IPR002078">
    <property type="entry name" value="Sigma_54_int"/>
</dbReference>
<dbReference type="STRING" id="1035707.SAMN05216552_104161"/>
<dbReference type="PROSITE" id="PS00676">
    <property type="entry name" value="SIGMA54_INTERACT_2"/>
    <property type="match status" value="1"/>
</dbReference>
<dbReference type="EMBL" id="FPBO01000041">
    <property type="protein sequence ID" value="SFV14253.1"/>
    <property type="molecule type" value="Genomic_DNA"/>
</dbReference>
<dbReference type="GO" id="GO:0006355">
    <property type="term" value="P:regulation of DNA-templated transcription"/>
    <property type="evidence" value="ECO:0007669"/>
    <property type="project" value="InterPro"/>
</dbReference>
<dbReference type="GO" id="GO:0043565">
    <property type="term" value="F:sequence-specific DNA binding"/>
    <property type="evidence" value="ECO:0007669"/>
    <property type="project" value="InterPro"/>
</dbReference>
<dbReference type="SMART" id="SM00382">
    <property type="entry name" value="AAA"/>
    <property type="match status" value="1"/>
</dbReference>
<evidence type="ECO:0000256" key="4">
    <source>
        <dbReference type="ARBA" id="ARBA00023125"/>
    </source>
</evidence>
<dbReference type="InterPro" id="IPR025943">
    <property type="entry name" value="Sigma_54_int_dom_ATP-bd_2"/>
</dbReference>
<dbReference type="PANTHER" id="PTHR32071:SF77">
    <property type="entry name" value="TRANSCRIPTIONAL REGULATORY PROTEIN"/>
    <property type="match status" value="1"/>
</dbReference>
<reference evidence="8" key="1">
    <citation type="submission" date="2016-10" db="EMBL/GenBank/DDBJ databases">
        <authorList>
            <person name="Varghese N."/>
            <person name="Submissions S."/>
        </authorList>
    </citation>
    <scope>NUCLEOTIDE SEQUENCE [LARGE SCALE GENOMIC DNA]</scope>
    <source>
        <strain evidence="8">CGMCC 1.11014</strain>
    </source>
</reference>
<dbReference type="PRINTS" id="PR01590">
    <property type="entry name" value="HTHFIS"/>
</dbReference>
<feature type="domain" description="Sigma-54 factor interaction" evidence="6">
    <location>
        <begin position="336"/>
        <end position="565"/>
    </location>
</feature>
<keyword evidence="4" id="KW-0238">DNA-binding</keyword>
<dbReference type="PROSITE" id="PS00688">
    <property type="entry name" value="SIGMA54_INTERACT_3"/>
    <property type="match status" value="1"/>
</dbReference>
<evidence type="ECO:0000313" key="8">
    <source>
        <dbReference type="Proteomes" id="UP000199391"/>
    </source>
</evidence>
<dbReference type="Proteomes" id="UP000199391">
    <property type="component" value="Unassembled WGS sequence"/>
</dbReference>
<evidence type="ECO:0000313" key="7">
    <source>
        <dbReference type="EMBL" id="SFV14253.1"/>
    </source>
</evidence>
<dbReference type="PROSITE" id="PS00675">
    <property type="entry name" value="SIGMA54_INTERACT_1"/>
    <property type="match status" value="1"/>
</dbReference>
<dbReference type="InterPro" id="IPR027417">
    <property type="entry name" value="P-loop_NTPase"/>
</dbReference>
<keyword evidence="3" id="KW-0805">Transcription regulation</keyword>
<evidence type="ECO:0000256" key="5">
    <source>
        <dbReference type="ARBA" id="ARBA00023163"/>
    </source>
</evidence>
<proteinExistence type="predicted"/>
<protein>
    <submittedName>
        <fullName evidence="7">Transcriptional regulator of acetoin/glycerol metabolism</fullName>
    </submittedName>
</protein>
<keyword evidence="8" id="KW-1185">Reference proteome</keyword>
<accession>A0A1I7LX02</accession>
<organism evidence="7 8">
    <name type="scientific">Pseudoduganella namucuonensis</name>
    <dbReference type="NCBI Taxonomy" id="1035707"/>
    <lineage>
        <taxon>Bacteria</taxon>
        <taxon>Pseudomonadati</taxon>
        <taxon>Pseudomonadota</taxon>
        <taxon>Betaproteobacteria</taxon>
        <taxon>Burkholderiales</taxon>
        <taxon>Oxalobacteraceae</taxon>
        <taxon>Telluria group</taxon>
        <taxon>Pseudoduganella</taxon>
    </lineage>
</organism>
<keyword evidence="5" id="KW-0804">Transcription</keyword>
<dbReference type="InterPro" id="IPR002197">
    <property type="entry name" value="HTH_Fis"/>
</dbReference>
<dbReference type="RefSeq" id="WP_093559821.1">
    <property type="nucleotide sequence ID" value="NZ_FPBO01000041.1"/>
</dbReference>
<dbReference type="InterPro" id="IPR000014">
    <property type="entry name" value="PAS"/>
</dbReference>
<evidence type="ECO:0000256" key="2">
    <source>
        <dbReference type="ARBA" id="ARBA00022840"/>
    </source>
</evidence>
<keyword evidence="2" id="KW-0067">ATP-binding</keyword>
<dbReference type="FunFam" id="3.40.50.300:FF:000006">
    <property type="entry name" value="DNA-binding transcriptional regulator NtrC"/>
    <property type="match status" value="1"/>
</dbReference>
<dbReference type="PROSITE" id="PS50045">
    <property type="entry name" value="SIGMA54_INTERACT_4"/>
    <property type="match status" value="1"/>
</dbReference>
<dbReference type="InterPro" id="IPR025944">
    <property type="entry name" value="Sigma_54_int_dom_CS"/>
</dbReference>
<dbReference type="InterPro" id="IPR025662">
    <property type="entry name" value="Sigma_54_int_dom_ATP-bd_1"/>
</dbReference>
<gene>
    <name evidence="7" type="ORF">SAMN05216552_104161</name>
</gene>
<dbReference type="SUPFAM" id="SSF46689">
    <property type="entry name" value="Homeodomain-like"/>
    <property type="match status" value="1"/>
</dbReference>
<dbReference type="Gene3D" id="1.10.10.60">
    <property type="entry name" value="Homeodomain-like"/>
    <property type="match status" value="1"/>
</dbReference>
<dbReference type="Gene3D" id="3.40.50.300">
    <property type="entry name" value="P-loop containing nucleotide triphosphate hydrolases"/>
    <property type="match status" value="1"/>
</dbReference>
<dbReference type="GO" id="GO:0005524">
    <property type="term" value="F:ATP binding"/>
    <property type="evidence" value="ECO:0007669"/>
    <property type="project" value="UniProtKB-KW"/>
</dbReference>
<keyword evidence="1" id="KW-0547">Nucleotide-binding</keyword>
<dbReference type="CDD" id="cd00009">
    <property type="entry name" value="AAA"/>
    <property type="match status" value="1"/>
</dbReference>
<dbReference type="Gene3D" id="1.10.8.60">
    <property type="match status" value="1"/>
</dbReference>
<dbReference type="PANTHER" id="PTHR32071">
    <property type="entry name" value="TRANSCRIPTIONAL REGULATORY PROTEIN"/>
    <property type="match status" value="1"/>
</dbReference>
<dbReference type="InterPro" id="IPR003593">
    <property type="entry name" value="AAA+_ATPase"/>
</dbReference>
<dbReference type="InterPro" id="IPR058031">
    <property type="entry name" value="AAA_lid_NorR"/>
</dbReference>
<dbReference type="Gene3D" id="3.30.450.20">
    <property type="entry name" value="PAS domain"/>
    <property type="match status" value="1"/>
</dbReference>
<dbReference type="InterPro" id="IPR009057">
    <property type="entry name" value="Homeodomain-like_sf"/>
</dbReference>
<dbReference type="OrthoDB" id="9761705at2"/>
<evidence type="ECO:0000256" key="3">
    <source>
        <dbReference type="ARBA" id="ARBA00023015"/>
    </source>
</evidence>
<dbReference type="SUPFAM" id="SSF55781">
    <property type="entry name" value="GAF domain-like"/>
    <property type="match status" value="1"/>
</dbReference>
<dbReference type="SMART" id="SM00091">
    <property type="entry name" value="PAS"/>
    <property type="match status" value="1"/>
</dbReference>
<dbReference type="InterPro" id="IPR029016">
    <property type="entry name" value="GAF-like_dom_sf"/>
</dbReference>
<dbReference type="Pfam" id="PF25601">
    <property type="entry name" value="AAA_lid_14"/>
    <property type="match status" value="1"/>
</dbReference>
<dbReference type="Pfam" id="PF00158">
    <property type="entry name" value="Sigma54_activat"/>
    <property type="match status" value="1"/>
</dbReference>
<evidence type="ECO:0000259" key="6">
    <source>
        <dbReference type="PROSITE" id="PS50045"/>
    </source>
</evidence>
<dbReference type="SUPFAM" id="SSF52540">
    <property type="entry name" value="P-loop containing nucleoside triphosphate hydrolases"/>
    <property type="match status" value="1"/>
</dbReference>
<dbReference type="Pfam" id="PF02954">
    <property type="entry name" value="HTH_8"/>
    <property type="match status" value="1"/>
</dbReference>
<dbReference type="AlphaFoldDB" id="A0A1I7LX02"/>